<keyword evidence="1" id="KW-0732">Signal</keyword>
<evidence type="ECO:0000256" key="1">
    <source>
        <dbReference type="SAM" id="SignalP"/>
    </source>
</evidence>
<protein>
    <recommendedName>
        <fullName evidence="3">Secreted protein</fullName>
    </recommendedName>
</protein>
<proteinExistence type="predicted"/>
<dbReference type="EMBL" id="GBXM01041064">
    <property type="protein sequence ID" value="JAH67513.1"/>
    <property type="molecule type" value="Transcribed_RNA"/>
</dbReference>
<sequence length="70" mass="7992">MLCPICRILVCITFLMLNAFLKTSNYFEVNTRILACTKPDNSLLTRLIYKPPPTLFPKTYLLLNPPLGAF</sequence>
<name>A0A0E9URB5_ANGAN</name>
<feature type="chain" id="PRO_5002433474" description="Secreted protein" evidence="1">
    <location>
        <begin position="27"/>
        <end position="70"/>
    </location>
</feature>
<dbReference type="AlphaFoldDB" id="A0A0E9URB5"/>
<reference evidence="2" key="1">
    <citation type="submission" date="2014-11" db="EMBL/GenBank/DDBJ databases">
        <authorList>
            <person name="Amaro Gonzalez C."/>
        </authorList>
    </citation>
    <scope>NUCLEOTIDE SEQUENCE</scope>
</reference>
<evidence type="ECO:0008006" key="3">
    <source>
        <dbReference type="Google" id="ProtNLM"/>
    </source>
</evidence>
<accession>A0A0E9URB5</accession>
<organism evidence="2">
    <name type="scientific">Anguilla anguilla</name>
    <name type="common">European freshwater eel</name>
    <name type="synonym">Muraena anguilla</name>
    <dbReference type="NCBI Taxonomy" id="7936"/>
    <lineage>
        <taxon>Eukaryota</taxon>
        <taxon>Metazoa</taxon>
        <taxon>Chordata</taxon>
        <taxon>Craniata</taxon>
        <taxon>Vertebrata</taxon>
        <taxon>Euteleostomi</taxon>
        <taxon>Actinopterygii</taxon>
        <taxon>Neopterygii</taxon>
        <taxon>Teleostei</taxon>
        <taxon>Anguilliformes</taxon>
        <taxon>Anguillidae</taxon>
        <taxon>Anguilla</taxon>
    </lineage>
</organism>
<reference evidence="2" key="2">
    <citation type="journal article" date="2015" name="Fish Shellfish Immunol.">
        <title>Early steps in the European eel (Anguilla anguilla)-Vibrio vulnificus interaction in the gills: Role of the RtxA13 toxin.</title>
        <authorList>
            <person name="Callol A."/>
            <person name="Pajuelo D."/>
            <person name="Ebbesson L."/>
            <person name="Teles M."/>
            <person name="MacKenzie S."/>
            <person name="Amaro C."/>
        </authorList>
    </citation>
    <scope>NUCLEOTIDE SEQUENCE</scope>
</reference>
<evidence type="ECO:0000313" key="2">
    <source>
        <dbReference type="EMBL" id="JAH67513.1"/>
    </source>
</evidence>
<feature type="signal peptide" evidence="1">
    <location>
        <begin position="1"/>
        <end position="26"/>
    </location>
</feature>